<dbReference type="AlphaFoldDB" id="A0A9W7C6S7"/>
<dbReference type="FunFam" id="3.40.605.10:FF:000063">
    <property type="entry name" value="Succinate-semialdehyde dehydrogenase, mitochondrial"/>
    <property type="match status" value="1"/>
</dbReference>
<evidence type="ECO:0000256" key="4">
    <source>
        <dbReference type="ARBA" id="ARBA00019842"/>
    </source>
</evidence>
<dbReference type="InterPro" id="IPR016161">
    <property type="entry name" value="Ald_DH/histidinol_DH"/>
</dbReference>
<evidence type="ECO:0000256" key="3">
    <source>
        <dbReference type="ARBA" id="ARBA00013051"/>
    </source>
</evidence>
<dbReference type="InterPro" id="IPR015590">
    <property type="entry name" value="Aldehyde_DH_dom"/>
</dbReference>
<keyword evidence="5 8" id="KW-0560">Oxidoreductase</keyword>
<gene>
    <name evidence="10" type="ORF">TrVE_jg10430</name>
</gene>
<evidence type="ECO:0000256" key="1">
    <source>
        <dbReference type="ARBA" id="ARBA00005176"/>
    </source>
</evidence>
<dbReference type="PANTHER" id="PTHR43353">
    <property type="entry name" value="SUCCINATE-SEMIALDEHYDE DEHYDROGENASE, MITOCHONDRIAL"/>
    <property type="match status" value="1"/>
</dbReference>
<comment type="pathway">
    <text evidence="1">Amino-acid degradation; 4-aminobutanoate degradation.</text>
</comment>
<dbReference type="Proteomes" id="UP001165160">
    <property type="component" value="Unassembled WGS sequence"/>
</dbReference>
<evidence type="ECO:0000256" key="8">
    <source>
        <dbReference type="RuleBase" id="RU003345"/>
    </source>
</evidence>
<reference evidence="11" key="1">
    <citation type="journal article" date="2023" name="Commun. Biol.">
        <title>Genome analysis of Parmales, the sister group of diatoms, reveals the evolutionary specialization of diatoms from phago-mixotrophs to photoautotrophs.</title>
        <authorList>
            <person name="Ban H."/>
            <person name="Sato S."/>
            <person name="Yoshikawa S."/>
            <person name="Yamada K."/>
            <person name="Nakamura Y."/>
            <person name="Ichinomiya M."/>
            <person name="Sato N."/>
            <person name="Blanc-Mathieu R."/>
            <person name="Endo H."/>
            <person name="Kuwata A."/>
            <person name="Ogata H."/>
        </authorList>
    </citation>
    <scope>NUCLEOTIDE SEQUENCE [LARGE SCALE GENOMIC DNA]</scope>
    <source>
        <strain evidence="11">NIES 3699</strain>
    </source>
</reference>
<name>A0A9W7C6S7_9STRA</name>
<dbReference type="Gene3D" id="3.40.309.10">
    <property type="entry name" value="Aldehyde Dehydrogenase, Chain A, domain 2"/>
    <property type="match status" value="1"/>
</dbReference>
<dbReference type="CDD" id="cd07103">
    <property type="entry name" value="ALDH_F5_SSADH_GabD"/>
    <property type="match status" value="1"/>
</dbReference>
<evidence type="ECO:0000313" key="11">
    <source>
        <dbReference type="Proteomes" id="UP001165160"/>
    </source>
</evidence>
<keyword evidence="11" id="KW-1185">Reference proteome</keyword>
<organism evidence="10 11">
    <name type="scientific">Triparma verrucosa</name>
    <dbReference type="NCBI Taxonomy" id="1606542"/>
    <lineage>
        <taxon>Eukaryota</taxon>
        <taxon>Sar</taxon>
        <taxon>Stramenopiles</taxon>
        <taxon>Ochrophyta</taxon>
        <taxon>Bolidophyceae</taxon>
        <taxon>Parmales</taxon>
        <taxon>Triparmaceae</taxon>
        <taxon>Triparma</taxon>
    </lineage>
</organism>
<dbReference type="EC" id="1.2.1.24" evidence="3"/>
<protein>
    <recommendedName>
        <fullName evidence="4">Succinate-semialdehyde dehydrogenase, mitochondrial</fullName>
        <ecNumber evidence="3">1.2.1.24</ecNumber>
    </recommendedName>
    <alternativeName>
        <fullName evidence="6">NAD(+)-dependent succinic semialdehyde dehydrogenase</fullName>
    </alternativeName>
</protein>
<evidence type="ECO:0000256" key="6">
    <source>
        <dbReference type="ARBA" id="ARBA00030806"/>
    </source>
</evidence>
<evidence type="ECO:0000256" key="5">
    <source>
        <dbReference type="ARBA" id="ARBA00023002"/>
    </source>
</evidence>
<dbReference type="Pfam" id="PF00171">
    <property type="entry name" value="Aldedh"/>
    <property type="match status" value="1"/>
</dbReference>
<dbReference type="PROSITE" id="PS00687">
    <property type="entry name" value="ALDEHYDE_DEHYDR_GLU"/>
    <property type="match status" value="1"/>
</dbReference>
<dbReference type="GO" id="GO:0004777">
    <property type="term" value="F:succinate-semialdehyde dehydrogenase (NAD+) activity"/>
    <property type="evidence" value="ECO:0007669"/>
    <property type="project" value="UniProtKB-EC"/>
</dbReference>
<evidence type="ECO:0000256" key="7">
    <source>
        <dbReference type="PROSITE-ProRule" id="PRU10007"/>
    </source>
</evidence>
<dbReference type="InterPro" id="IPR016160">
    <property type="entry name" value="Ald_DH_CS_CYS"/>
</dbReference>
<comment type="similarity">
    <text evidence="2 8">Belongs to the aldehyde dehydrogenase family.</text>
</comment>
<dbReference type="EMBL" id="BRXX01000292">
    <property type="protein sequence ID" value="GMI02922.1"/>
    <property type="molecule type" value="Genomic_DNA"/>
</dbReference>
<evidence type="ECO:0000259" key="9">
    <source>
        <dbReference type="Pfam" id="PF00171"/>
    </source>
</evidence>
<evidence type="ECO:0000256" key="2">
    <source>
        <dbReference type="ARBA" id="ARBA00009986"/>
    </source>
</evidence>
<dbReference type="InterPro" id="IPR016163">
    <property type="entry name" value="Ald_DH_C"/>
</dbReference>
<dbReference type="InterPro" id="IPR050740">
    <property type="entry name" value="Aldehyde_DH_Superfamily"/>
</dbReference>
<sequence length="432" mass="46565">MHRGGLLKSWASHIRQNKKDLATLMTYECGKPLPESLGEVEYGASFLDFYASECLRPNGLGGGTIIPTPFVKPPSVKNTRGTVMTYNEAVGVCGFITPWNFPLAMITRKVGPAIAAGCTSLVKPSELTPLTAMALEVLARRAGVPEGVFNVLTLGEEDTRRFGEVICTDDRVKKISFTGSTRVGKILLKQCAEGGIVKKASMELGGNAPFVVFSDADVDVAVKAAMASKFRNAGQTCVCSDRFLIHEDVEEEFLEKLVGEVKKIKVGDGMVAGVTMGPLISTKAREGVEEKVKEAVANGAEVLVGGERHEFGEQYYMPTVLKGVSKEDDIFKTETFGPVVASMTFSSDEEALDIIKSSSKTGLASYYCTQSADRMFNFSRRLEHGMVGVNEGIISSVVAPFGGVGESGIGREGNSSGMREYLEEKYVFVNHN</sequence>
<dbReference type="InterPro" id="IPR029510">
    <property type="entry name" value="Ald_DH_CS_GLU"/>
</dbReference>
<dbReference type="PANTHER" id="PTHR43353:SF5">
    <property type="entry name" value="SUCCINATE-SEMIALDEHYDE DEHYDROGENASE, MITOCHONDRIAL"/>
    <property type="match status" value="1"/>
</dbReference>
<dbReference type="FunFam" id="3.40.309.10:FF:000004">
    <property type="entry name" value="Succinate-semialdehyde dehydrogenase I"/>
    <property type="match status" value="1"/>
</dbReference>
<accession>A0A9W7C6S7</accession>
<dbReference type="PROSITE" id="PS00070">
    <property type="entry name" value="ALDEHYDE_DEHYDR_CYS"/>
    <property type="match status" value="1"/>
</dbReference>
<evidence type="ECO:0000313" key="10">
    <source>
        <dbReference type="EMBL" id="GMI02922.1"/>
    </source>
</evidence>
<dbReference type="GO" id="GO:0009450">
    <property type="term" value="P:gamma-aminobutyric acid catabolic process"/>
    <property type="evidence" value="ECO:0007669"/>
    <property type="project" value="TreeGrafter"/>
</dbReference>
<dbReference type="Gene3D" id="3.40.605.10">
    <property type="entry name" value="Aldehyde Dehydrogenase, Chain A, domain 1"/>
    <property type="match status" value="1"/>
</dbReference>
<feature type="active site" evidence="7">
    <location>
        <position position="203"/>
    </location>
</feature>
<comment type="caution">
    <text evidence="10">The sequence shown here is derived from an EMBL/GenBank/DDBJ whole genome shotgun (WGS) entry which is preliminary data.</text>
</comment>
<feature type="domain" description="Aldehyde dehydrogenase" evidence="9">
    <location>
        <begin position="2"/>
        <end position="427"/>
    </location>
</feature>
<dbReference type="SUPFAM" id="SSF53720">
    <property type="entry name" value="ALDH-like"/>
    <property type="match status" value="1"/>
</dbReference>
<dbReference type="InterPro" id="IPR016162">
    <property type="entry name" value="Ald_DH_N"/>
</dbReference>
<proteinExistence type="inferred from homology"/>